<evidence type="ECO:0000256" key="4">
    <source>
        <dbReference type="ARBA" id="ARBA00022840"/>
    </source>
</evidence>
<evidence type="ECO:0000256" key="7">
    <source>
        <dbReference type="PROSITE-ProRule" id="PRU01250"/>
    </source>
</evidence>
<dbReference type="InterPro" id="IPR019489">
    <property type="entry name" value="Clp_ATPase_C"/>
</dbReference>
<dbReference type="Gene3D" id="3.40.50.300">
    <property type="entry name" value="P-loop containing nucleotide triphosphate hydrolases"/>
    <property type="match status" value="1"/>
</dbReference>
<dbReference type="InterPro" id="IPR010603">
    <property type="entry name" value="Znf_CppX_C4"/>
</dbReference>
<evidence type="ECO:0000256" key="1">
    <source>
        <dbReference type="ARBA" id="ARBA00022723"/>
    </source>
</evidence>
<dbReference type="Pfam" id="PF07724">
    <property type="entry name" value="AAA_2"/>
    <property type="match status" value="1"/>
</dbReference>
<dbReference type="GO" id="GO:0046983">
    <property type="term" value="F:protein dimerization activity"/>
    <property type="evidence" value="ECO:0007669"/>
    <property type="project" value="UniProtKB-UniRule"/>
</dbReference>
<keyword evidence="5 6" id="KW-0143">Chaperone</keyword>
<evidence type="ECO:0000256" key="5">
    <source>
        <dbReference type="ARBA" id="ARBA00023186"/>
    </source>
</evidence>
<dbReference type="HAMAP" id="MF_00175">
    <property type="entry name" value="ClpX"/>
    <property type="match status" value="1"/>
</dbReference>
<dbReference type="GO" id="GO:0051082">
    <property type="term" value="F:unfolded protein binding"/>
    <property type="evidence" value="ECO:0007669"/>
    <property type="project" value="UniProtKB-UniRule"/>
</dbReference>
<dbReference type="FunFam" id="3.40.50.300:FF:000005">
    <property type="entry name" value="ATP-dependent Clp protease ATP-binding subunit ClpX"/>
    <property type="match status" value="1"/>
</dbReference>
<comment type="subunit">
    <text evidence="6">Component of the ClpX-ClpP complex. Forms a hexameric ring that, in the presence of ATP, binds to fourteen ClpP subunits assembled into a disk-like structure with a central cavity, resembling the structure of eukaryotic proteasomes.</text>
</comment>
<feature type="binding site" evidence="6 7">
    <location>
        <position position="28"/>
    </location>
    <ligand>
        <name>Zn(2+)</name>
        <dbReference type="ChEBI" id="CHEBI:29105"/>
    </ligand>
</feature>
<evidence type="ECO:0000256" key="2">
    <source>
        <dbReference type="ARBA" id="ARBA00022741"/>
    </source>
</evidence>
<dbReference type="SUPFAM" id="SSF57716">
    <property type="entry name" value="Glucocorticoid receptor-like (DNA-binding domain)"/>
    <property type="match status" value="1"/>
</dbReference>
<evidence type="ECO:0000313" key="9">
    <source>
        <dbReference type="EMBL" id="EKX96910.1"/>
    </source>
</evidence>
<dbReference type="InterPro" id="IPR027417">
    <property type="entry name" value="P-loop_NTPase"/>
</dbReference>
<dbReference type="AlphaFoldDB" id="L1N0L7"/>
<dbReference type="PANTHER" id="PTHR48102:SF7">
    <property type="entry name" value="ATP-DEPENDENT CLP PROTEASE ATP-BINDING SUBUNIT CLPX-LIKE, MITOCHONDRIAL"/>
    <property type="match status" value="1"/>
</dbReference>
<dbReference type="FunFam" id="1.10.8.60:FF:000002">
    <property type="entry name" value="ATP-dependent Clp protease ATP-binding subunit ClpX"/>
    <property type="match status" value="1"/>
</dbReference>
<keyword evidence="9" id="KW-0645">Protease</keyword>
<dbReference type="GO" id="GO:0005524">
    <property type="term" value="F:ATP binding"/>
    <property type="evidence" value="ECO:0007669"/>
    <property type="project" value="UniProtKB-UniRule"/>
</dbReference>
<feature type="binding site" evidence="6">
    <location>
        <begin position="118"/>
        <end position="125"/>
    </location>
    <ligand>
        <name>ATP</name>
        <dbReference type="ChEBI" id="CHEBI:30616"/>
    </ligand>
</feature>
<organism evidence="9 10">
    <name type="scientific">Hoylesella saccharolytica F0055</name>
    <dbReference type="NCBI Taxonomy" id="1127699"/>
    <lineage>
        <taxon>Bacteria</taxon>
        <taxon>Pseudomonadati</taxon>
        <taxon>Bacteroidota</taxon>
        <taxon>Bacteroidia</taxon>
        <taxon>Bacteroidales</taxon>
        <taxon>Prevotellaceae</taxon>
        <taxon>Hoylesella</taxon>
    </lineage>
</organism>
<comment type="caution">
    <text evidence="9">The sequence shown here is derived from an EMBL/GenBank/DDBJ whole genome shotgun (WGS) entry which is preliminary data.</text>
</comment>
<dbReference type="RefSeq" id="WP_009161187.1">
    <property type="nucleotide sequence ID" value="NZ_KB290963.1"/>
</dbReference>
<dbReference type="GO" id="GO:0051301">
    <property type="term" value="P:cell division"/>
    <property type="evidence" value="ECO:0007669"/>
    <property type="project" value="TreeGrafter"/>
</dbReference>
<dbReference type="SUPFAM" id="SSF52540">
    <property type="entry name" value="P-loop containing nucleoside triphosphate hydrolases"/>
    <property type="match status" value="1"/>
</dbReference>
<comment type="similarity">
    <text evidence="6 7">Belongs to the ClpX chaperone family.</text>
</comment>
<dbReference type="CDD" id="cd19497">
    <property type="entry name" value="RecA-like_ClpX"/>
    <property type="match status" value="1"/>
</dbReference>
<reference evidence="9 10" key="1">
    <citation type="submission" date="2012-05" db="EMBL/GenBank/DDBJ databases">
        <authorList>
            <person name="Weinstock G."/>
            <person name="Sodergren E."/>
            <person name="Lobos E.A."/>
            <person name="Fulton L."/>
            <person name="Fulton R."/>
            <person name="Courtney L."/>
            <person name="Fronick C."/>
            <person name="O'Laughlin M."/>
            <person name="Godfrey J."/>
            <person name="Wilson R.M."/>
            <person name="Miner T."/>
            <person name="Farmer C."/>
            <person name="Delehaunty K."/>
            <person name="Cordes M."/>
            <person name="Minx P."/>
            <person name="Tomlinson C."/>
            <person name="Chen J."/>
            <person name="Wollam A."/>
            <person name="Pepin K.H."/>
            <person name="Bhonagiri V."/>
            <person name="Zhang X."/>
            <person name="Suruliraj S."/>
            <person name="Warren W."/>
            <person name="Mitreva M."/>
            <person name="Mardis E.R."/>
            <person name="Wilson R.K."/>
        </authorList>
    </citation>
    <scope>NUCLEOTIDE SEQUENCE [LARGE SCALE GENOMIC DNA]</scope>
    <source>
        <strain evidence="9 10">F0055</strain>
    </source>
</reference>
<dbReference type="STRING" id="1127699.HMPREF9151_02327"/>
<dbReference type="OrthoDB" id="9804062at2"/>
<dbReference type="SMART" id="SM00382">
    <property type="entry name" value="AAA"/>
    <property type="match status" value="1"/>
</dbReference>
<feature type="domain" description="ClpX-type ZB" evidence="8">
    <location>
        <begin position="1"/>
        <end position="47"/>
    </location>
</feature>
<feature type="binding site" evidence="6 7">
    <location>
        <position position="6"/>
    </location>
    <ligand>
        <name>Zn(2+)</name>
        <dbReference type="ChEBI" id="CHEBI:29105"/>
    </ligand>
</feature>
<keyword evidence="1 6" id="KW-0479">Metal-binding</keyword>
<accession>L1N0L7</accession>
<evidence type="ECO:0000256" key="3">
    <source>
        <dbReference type="ARBA" id="ARBA00022833"/>
    </source>
</evidence>
<dbReference type="InterPro" id="IPR038366">
    <property type="entry name" value="Znf_CppX_C4_sf"/>
</dbReference>
<dbReference type="SMART" id="SM01086">
    <property type="entry name" value="ClpB_D2-small"/>
    <property type="match status" value="1"/>
</dbReference>
<proteinExistence type="inferred from homology"/>
<dbReference type="GO" id="GO:0016887">
    <property type="term" value="F:ATP hydrolysis activity"/>
    <property type="evidence" value="ECO:0007669"/>
    <property type="project" value="InterPro"/>
</dbReference>
<gene>
    <name evidence="6" type="primary">clpX</name>
    <name evidence="9" type="ORF">HMPREF9151_02327</name>
</gene>
<dbReference type="Pfam" id="PF06689">
    <property type="entry name" value="zf-C4_ClpX"/>
    <property type="match status" value="1"/>
</dbReference>
<dbReference type="GO" id="GO:0008233">
    <property type="term" value="F:peptidase activity"/>
    <property type="evidence" value="ECO:0007669"/>
    <property type="project" value="UniProtKB-KW"/>
</dbReference>
<dbReference type="InterPro" id="IPR003593">
    <property type="entry name" value="AAA+_ATPase"/>
</dbReference>
<dbReference type="Pfam" id="PF10431">
    <property type="entry name" value="ClpB_D2-small"/>
    <property type="match status" value="1"/>
</dbReference>
<protein>
    <recommendedName>
        <fullName evidence="6">ATP-dependent Clp protease ATP-binding subunit ClpX</fullName>
    </recommendedName>
</protein>
<dbReference type="EMBL" id="AMEP01000149">
    <property type="protein sequence ID" value="EKX96910.1"/>
    <property type="molecule type" value="Genomic_DNA"/>
</dbReference>
<dbReference type="InterPro" id="IPR046425">
    <property type="entry name" value="ClpX_bact"/>
</dbReference>
<dbReference type="GO" id="GO:0008270">
    <property type="term" value="F:zinc ion binding"/>
    <property type="evidence" value="ECO:0007669"/>
    <property type="project" value="UniProtKB-UniRule"/>
</dbReference>
<dbReference type="InterPro" id="IPR004487">
    <property type="entry name" value="Clp_protease_ATP-bd_su_ClpX"/>
</dbReference>
<comment type="function">
    <text evidence="6">ATP-dependent specificity component of the Clp protease. It directs the protease to specific substrates. Can perform chaperone functions in the absence of ClpP.</text>
</comment>
<name>L1N0L7_9BACT</name>
<dbReference type="NCBIfam" id="TIGR00382">
    <property type="entry name" value="clpX"/>
    <property type="match status" value="1"/>
</dbReference>
<dbReference type="GO" id="GO:0140662">
    <property type="term" value="F:ATP-dependent protein folding chaperone"/>
    <property type="evidence" value="ECO:0007669"/>
    <property type="project" value="InterPro"/>
</dbReference>
<evidence type="ECO:0000259" key="8">
    <source>
        <dbReference type="PROSITE" id="PS51902"/>
    </source>
</evidence>
<dbReference type="Gene3D" id="1.10.8.60">
    <property type="match status" value="1"/>
</dbReference>
<feature type="binding site" evidence="6 7">
    <location>
        <position position="9"/>
    </location>
    <ligand>
        <name>Zn(2+)</name>
        <dbReference type="ChEBI" id="CHEBI:29105"/>
    </ligand>
</feature>
<keyword evidence="4 6" id="KW-0067">ATP-binding</keyword>
<dbReference type="PROSITE" id="PS51902">
    <property type="entry name" value="CLPX_ZB"/>
    <property type="match status" value="1"/>
</dbReference>
<dbReference type="PATRIC" id="fig|1127699.3.peg.2127"/>
<evidence type="ECO:0000313" key="10">
    <source>
        <dbReference type="Proteomes" id="UP000010433"/>
    </source>
</evidence>
<dbReference type="NCBIfam" id="NF003745">
    <property type="entry name" value="PRK05342.1"/>
    <property type="match status" value="1"/>
</dbReference>
<keyword evidence="3 6" id="KW-0862">Zinc</keyword>
<feature type="binding site" evidence="6 7">
    <location>
        <position position="31"/>
    </location>
    <ligand>
        <name>Zn(2+)</name>
        <dbReference type="ChEBI" id="CHEBI:29105"/>
    </ligand>
</feature>
<evidence type="ECO:0000256" key="6">
    <source>
        <dbReference type="HAMAP-Rule" id="MF_00175"/>
    </source>
</evidence>
<sequence length="411" mass="45740">MPKNVCSFCGRSEKDVKLLITGLNGFICENCAQQAYQIAQSTGALDADAAKTAGEAFQLKKVPKPKEIKKYLDQYVIGQDEAKRYLSVSVYNHYKRLQQPKDENGVEIEKSNIIMVGSTGTGKTLLARTIAKLLDVPFTIVDATVFTEAGYVGEDVESILSRLLQVADFNVAAAERGIVFVDEIDKIARKSDNPSITRDVSGEGVQQGLLKLLEGTVVNVPPKGGRKHPDQDYIHVDTKNILFICGGAFDGIERKIAQRMNTHVVGYNSVQNVRKIDKGDLMKYILPQDLKSFGLIPEIIGRLPVLTYLNPLDRNALRKILTEPKNSIIKQYIKLFEMDGIELKFDTDTLDFIVDKAVEYKLGARGLRSIVEAVMMDAMFEIPSKRVKTFEVTLGYAQDQLDKARLQQQSG</sequence>
<dbReference type="Proteomes" id="UP000010433">
    <property type="component" value="Unassembled WGS sequence"/>
</dbReference>
<dbReference type="GO" id="GO:0051603">
    <property type="term" value="P:proteolysis involved in protein catabolic process"/>
    <property type="evidence" value="ECO:0007669"/>
    <property type="project" value="TreeGrafter"/>
</dbReference>
<keyword evidence="10" id="KW-1185">Reference proteome</keyword>
<dbReference type="Gene3D" id="6.20.220.10">
    <property type="entry name" value="ClpX chaperone, C4-type zinc finger domain"/>
    <property type="match status" value="1"/>
</dbReference>
<keyword evidence="9" id="KW-0378">Hydrolase</keyword>
<dbReference type="InterPro" id="IPR059188">
    <property type="entry name" value="Znf_CLPX-like"/>
</dbReference>
<keyword evidence="2 6" id="KW-0547">Nucleotide-binding</keyword>
<dbReference type="PANTHER" id="PTHR48102">
    <property type="entry name" value="ATP-DEPENDENT CLP PROTEASE ATP-BINDING SUBUNIT CLPX-LIKE, MITOCHONDRIAL-RELATED"/>
    <property type="match status" value="1"/>
</dbReference>
<dbReference type="InterPro" id="IPR003959">
    <property type="entry name" value="ATPase_AAA_core"/>
</dbReference>
<dbReference type="GO" id="GO:0009376">
    <property type="term" value="C:HslUV protease complex"/>
    <property type="evidence" value="ECO:0007669"/>
    <property type="project" value="TreeGrafter"/>
</dbReference>
<dbReference type="InterPro" id="IPR050052">
    <property type="entry name" value="ATP-dep_Clp_protease_ClpX"/>
</dbReference>
<dbReference type="SMART" id="SM00994">
    <property type="entry name" value="zf-C4_ClpX"/>
    <property type="match status" value="1"/>
</dbReference>
<dbReference type="HOGENOM" id="CLU_014218_8_2_10"/>